<gene>
    <name evidence="3" type="ORF">VVD49_18625</name>
</gene>
<reference evidence="3 4" key="1">
    <citation type="submission" date="2024-01" db="EMBL/GenBank/DDBJ databases">
        <title>Uliginosibacterium soil sp. nov.</title>
        <authorList>
            <person name="Lv Y."/>
        </authorList>
    </citation>
    <scope>NUCLEOTIDE SEQUENCE [LARGE SCALE GENOMIC DNA]</scope>
    <source>
        <strain evidence="3 4">H3</strain>
    </source>
</reference>
<dbReference type="InterPro" id="IPR027417">
    <property type="entry name" value="P-loop_NTPase"/>
</dbReference>
<keyword evidence="3" id="KW-0547">Nucleotide-binding</keyword>
<evidence type="ECO:0000259" key="2">
    <source>
        <dbReference type="Pfam" id="PF13401"/>
    </source>
</evidence>
<dbReference type="Pfam" id="PF13401">
    <property type="entry name" value="AAA_22"/>
    <property type="match status" value="1"/>
</dbReference>
<protein>
    <submittedName>
        <fullName evidence="3">ATP-binding protein</fullName>
    </submittedName>
</protein>
<organism evidence="3 4">
    <name type="scientific">Uliginosibacterium silvisoli</name>
    <dbReference type="NCBI Taxonomy" id="3114758"/>
    <lineage>
        <taxon>Bacteria</taxon>
        <taxon>Pseudomonadati</taxon>
        <taxon>Pseudomonadota</taxon>
        <taxon>Betaproteobacteria</taxon>
        <taxon>Rhodocyclales</taxon>
        <taxon>Zoogloeaceae</taxon>
        <taxon>Uliginosibacterium</taxon>
    </lineage>
</organism>
<dbReference type="GO" id="GO:0005524">
    <property type="term" value="F:ATP binding"/>
    <property type="evidence" value="ECO:0007669"/>
    <property type="project" value="UniProtKB-KW"/>
</dbReference>
<dbReference type="SUPFAM" id="SSF52540">
    <property type="entry name" value="P-loop containing nucleoside triphosphate hydrolases"/>
    <property type="match status" value="1"/>
</dbReference>
<accession>A0ABU6K8Z9</accession>
<feature type="region of interest" description="Disordered" evidence="1">
    <location>
        <begin position="329"/>
        <end position="349"/>
    </location>
</feature>
<name>A0ABU6K8Z9_9RHOO</name>
<proteinExistence type="predicted"/>
<dbReference type="RefSeq" id="WP_327600729.1">
    <property type="nucleotide sequence ID" value="NZ_JAYXHS010000004.1"/>
</dbReference>
<evidence type="ECO:0000313" key="4">
    <source>
        <dbReference type="Proteomes" id="UP001331561"/>
    </source>
</evidence>
<dbReference type="InterPro" id="IPR049945">
    <property type="entry name" value="AAA_22"/>
</dbReference>
<dbReference type="EMBL" id="JAYXHS010000004">
    <property type="protein sequence ID" value="MEC5387755.1"/>
    <property type="molecule type" value="Genomic_DNA"/>
</dbReference>
<evidence type="ECO:0000313" key="3">
    <source>
        <dbReference type="EMBL" id="MEC5387755.1"/>
    </source>
</evidence>
<feature type="domain" description="ORC1/DEAH AAA+ ATPase" evidence="2">
    <location>
        <begin position="54"/>
        <end position="218"/>
    </location>
</feature>
<evidence type="ECO:0000256" key="1">
    <source>
        <dbReference type="SAM" id="MobiDB-lite"/>
    </source>
</evidence>
<comment type="caution">
    <text evidence="3">The sequence shown here is derived from an EMBL/GenBank/DDBJ whole genome shotgun (WGS) entry which is preliminary data.</text>
</comment>
<keyword evidence="3" id="KW-0067">ATP-binding</keyword>
<dbReference type="Gene3D" id="3.40.50.300">
    <property type="entry name" value="P-loop containing nucleotide triphosphate hydrolases"/>
    <property type="match status" value="1"/>
</dbReference>
<dbReference type="Proteomes" id="UP001331561">
    <property type="component" value="Unassembled WGS sequence"/>
</dbReference>
<sequence length="349" mass="37785">MNSSAAFPAAHADAIGEVSPPPSSVPTQGGRIRHRRIGALIDDVGLLLDGGKSSTLLLVCGPAGAGKSTLGKYLVEAELVAQRAEMVTDPGFLPAIRVEAPASGEKEFSWRLLYERILSALEGDLDAPRTTYGVDPRTGRVVGGPVPQPNRLGGLRTAVERTLRQRRTQFIVLDEFAHVMNQCPPNRHLAQLDTLKSLSNECGVQWVLLGSYDLFNLLSLSGQIARRTHVLHFSRYREDDEADVQTFRSCVAKFAETLPALAAVDLPAYAHILHANTLGCIGTLRDILVRLSIMVAARGWSTEVFHAALMSDAQVQQILQEVTDGEERIAPGLKHSRAGGPSTAHRRIA</sequence>
<keyword evidence="4" id="KW-1185">Reference proteome</keyword>